<evidence type="ECO:0000256" key="3">
    <source>
        <dbReference type="ARBA" id="ARBA00022448"/>
    </source>
</evidence>
<keyword evidence="7 8" id="KW-0472">Membrane</keyword>
<dbReference type="OrthoDB" id="9761056at2"/>
<evidence type="ECO:0000313" key="9">
    <source>
        <dbReference type="EMBL" id="RRK10838.1"/>
    </source>
</evidence>
<dbReference type="Pfam" id="PF02652">
    <property type="entry name" value="Lactate_perm"/>
    <property type="match status" value="1"/>
</dbReference>
<evidence type="ECO:0000256" key="1">
    <source>
        <dbReference type="ARBA" id="ARBA00004651"/>
    </source>
</evidence>
<dbReference type="PANTHER" id="PTHR30003:SF0">
    <property type="entry name" value="GLYCOLATE PERMEASE GLCA-RELATED"/>
    <property type="match status" value="1"/>
</dbReference>
<dbReference type="GO" id="GO:0015295">
    <property type="term" value="F:solute:proton symporter activity"/>
    <property type="evidence" value="ECO:0007669"/>
    <property type="project" value="TreeGrafter"/>
</dbReference>
<comment type="subcellular location">
    <subcellularLocation>
        <location evidence="1 8">Cell membrane</location>
        <topology evidence="1 8">Multi-pass membrane protein</topology>
    </subcellularLocation>
</comment>
<feature type="transmembrane region" description="Helical" evidence="8">
    <location>
        <begin position="509"/>
        <end position="529"/>
    </location>
</feature>
<dbReference type="GO" id="GO:0005886">
    <property type="term" value="C:plasma membrane"/>
    <property type="evidence" value="ECO:0007669"/>
    <property type="project" value="UniProtKB-SubCell"/>
</dbReference>
<name>A0A3R8L1U1_9LACO</name>
<evidence type="ECO:0000256" key="8">
    <source>
        <dbReference type="RuleBase" id="RU365092"/>
    </source>
</evidence>
<feature type="transmembrane region" description="Helical" evidence="8">
    <location>
        <begin position="468"/>
        <end position="497"/>
    </location>
</feature>
<feature type="transmembrane region" description="Helical" evidence="8">
    <location>
        <begin position="410"/>
        <end position="429"/>
    </location>
</feature>
<proteinExistence type="inferred from homology"/>
<evidence type="ECO:0000256" key="6">
    <source>
        <dbReference type="ARBA" id="ARBA00022989"/>
    </source>
</evidence>
<feature type="transmembrane region" description="Helical" evidence="8">
    <location>
        <begin position="343"/>
        <end position="363"/>
    </location>
</feature>
<dbReference type="PANTHER" id="PTHR30003">
    <property type="entry name" value="L-LACTATE PERMEASE"/>
    <property type="match status" value="1"/>
</dbReference>
<keyword evidence="10" id="KW-1185">Reference proteome</keyword>
<dbReference type="InterPro" id="IPR003804">
    <property type="entry name" value="Lactate_perm"/>
</dbReference>
<comment type="similarity">
    <text evidence="2 8">Belongs to the lactate permease family.</text>
</comment>
<keyword evidence="5 8" id="KW-0812">Transmembrane</keyword>
<keyword evidence="4 8" id="KW-1003">Cell membrane</keyword>
<evidence type="ECO:0000256" key="5">
    <source>
        <dbReference type="ARBA" id="ARBA00022692"/>
    </source>
</evidence>
<comment type="function">
    <text evidence="8">Uptake of L-lactate across the membrane. Can also transport D-lactate and glycolate.</text>
</comment>
<evidence type="ECO:0000313" key="10">
    <source>
        <dbReference type="Proteomes" id="UP000283633"/>
    </source>
</evidence>
<feature type="transmembrane region" description="Helical" evidence="8">
    <location>
        <begin position="126"/>
        <end position="146"/>
    </location>
</feature>
<sequence length="530" mass="56347">MIIVAAAAIILPLILLGGLNLPATRGMSISAVVVIITSYLFWHLSPAVIGASILQSLHKALPILWILFGALLMLNSLRATGAIDRINQGFQALSADMRLQTILVAFLFGGLIEGVSGFGTPAMVTAPLLIALGFSPMAAVILALVADSTPAAFGAVGTPLTVGLSNVTEKASTLNLIGLRVTQLDLFVGALMPAILILILILWFGPKEHRFKQWLSVLPWALVIGFVYSGIALLSAWLIGYEFVSIIAPLGTLIIAIISIRRRWLLPKSVQAQPWQVANFSQQATTTTRTMSLLKAWFPYLLVVVLLLASRVWGSLQRFLTSYVNLSWHHILGFTSINSDWEFLYSPGTVLVLAAVVGLLVQAKSLKPLLPTAKKVVGSMGNTAFALAVTLVMVQVFTNSGLNQANLPSMPMYIAKFVATYLAGIWIFMAPFLGQLGAFVTGSTTVSTLTFGQIQADIAVNAHLNPNVILAAQLIGAAAGNMICVHNIVAVSSVVNLSGQEGAILRKTILPGLTYAALIGIAGLVLINLL</sequence>
<dbReference type="AlphaFoldDB" id="A0A3R8L1U1"/>
<dbReference type="GO" id="GO:0015129">
    <property type="term" value="F:lactate transmembrane transporter activity"/>
    <property type="evidence" value="ECO:0007669"/>
    <property type="project" value="UniProtKB-UniRule"/>
</dbReference>
<feature type="transmembrane region" description="Helical" evidence="8">
    <location>
        <begin position="217"/>
        <end position="237"/>
    </location>
</feature>
<protein>
    <recommendedName>
        <fullName evidence="8">L-lactate permease</fullName>
    </recommendedName>
</protein>
<comment type="caution">
    <text evidence="9">The sequence shown here is derived from an EMBL/GenBank/DDBJ whole genome shotgun (WGS) entry which is preliminary data.</text>
</comment>
<feature type="transmembrane region" description="Helical" evidence="8">
    <location>
        <begin position="99"/>
        <end position="119"/>
    </location>
</feature>
<evidence type="ECO:0000256" key="7">
    <source>
        <dbReference type="ARBA" id="ARBA00023136"/>
    </source>
</evidence>
<keyword evidence="6 8" id="KW-1133">Transmembrane helix</keyword>
<evidence type="ECO:0000256" key="2">
    <source>
        <dbReference type="ARBA" id="ARBA00010100"/>
    </source>
</evidence>
<evidence type="ECO:0000256" key="4">
    <source>
        <dbReference type="ARBA" id="ARBA00022475"/>
    </source>
</evidence>
<dbReference type="Proteomes" id="UP000283633">
    <property type="component" value="Unassembled WGS sequence"/>
</dbReference>
<organism evidence="9 10">
    <name type="scientific">Lactiplantibacillus garii</name>
    <dbReference type="NCBI Taxonomy" id="2306423"/>
    <lineage>
        <taxon>Bacteria</taxon>
        <taxon>Bacillati</taxon>
        <taxon>Bacillota</taxon>
        <taxon>Bacilli</taxon>
        <taxon>Lactobacillales</taxon>
        <taxon>Lactobacillaceae</taxon>
        <taxon>Lactiplantibacillus</taxon>
    </lineage>
</organism>
<feature type="transmembrane region" description="Helical" evidence="8">
    <location>
        <begin position="375"/>
        <end position="398"/>
    </location>
</feature>
<feature type="transmembrane region" description="Helical" evidence="8">
    <location>
        <begin position="297"/>
        <end position="316"/>
    </location>
</feature>
<feature type="transmembrane region" description="Helical" evidence="8">
    <location>
        <begin position="243"/>
        <end position="260"/>
    </location>
</feature>
<reference evidence="9 10" key="1">
    <citation type="submission" date="2018-08" db="EMBL/GenBank/DDBJ databases">
        <title>Genome Lactobacillus garii FI11369.</title>
        <authorList>
            <person name="Diaz M."/>
            <person name="Narbad A."/>
        </authorList>
    </citation>
    <scope>NUCLEOTIDE SEQUENCE [LARGE SCALE GENOMIC DNA]</scope>
    <source>
        <strain evidence="9 10">FI11369</strain>
    </source>
</reference>
<feature type="transmembrane region" description="Helical" evidence="8">
    <location>
        <begin position="186"/>
        <end position="205"/>
    </location>
</feature>
<keyword evidence="3 8" id="KW-0813">Transport</keyword>
<accession>A0A3R8L1U1</accession>
<dbReference type="RefSeq" id="WP_125071877.1">
    <property type="nucleotide sequence ID" value="NZ_QWZQ01000013.1"/>
</dbReference>
<dbReference type="EMBL" id="QWZQ01000013">
    <property type="protein sequence ID" value="RRK10838.1"/>
    <property type="molecule type" value="Genomic_DNA"/>
</dbReference>
<feature type="transmembrane region" description="Helical" evidence="8">
    <location>
        <begin position="28"/>
        <end position="49"/>
    </location>
</feature>
<feature type="transmembrane region" description="Helical" evidence="8">
    <location>
        <begin position="61"/>
        <end position="79"/>
    </location>
</feature>
<gene>
    <name evidence="9" type="ORF">D1831_05250</name>
</gene>